<protein>
    <submittedName>
        <fullName evidence="3">Putative enzyme</fullName>
        <ecNumber evidence="3">3.1.2.-</ecNumber>
    </submittedName>
</protein>
<sequence length="141" mass="16413">MRLLSSKTSLRVRYSETDQMGIVYHANYLVWFEVGRSELFRELNLPYTQFEEQGLGLAVIEASCRYRKPSRYDDELVIITGIEHMSARGASFSYSVYREETLMAEGKTVHVFVDKDGRPANVRKFAIWQLLKPILEKQKNV</sequence>
<dbReference type="Gene3D" id="3.10.129.10">
    <property type="entry name" value="Hotdog Thioesterase"/>
    <property type="match status" value="1"/>
</dbReference>
<dbReference type="SUPFAM" id="SSF54637">
    <property type="entry name" value="Thioesterase/thiol ester dehydrase-isomerase"/>
    <property type="match status" value="1"/>
</dbReference>
<dbReference type="OrthoDB" id="9800856at2"/>
<dbReference type="NCBIfam" id="TIGR00051">
    <property type="entry name" value="YbgC/FadM family acyl-CoA thioesterase"/>
    <property type="match status" value="1"/>
</dbReference>
<keyword evidence="2 3" id="KW-0378">Hydrolase</keyword>
<dbReference type="PIRSF" id="PIRSF003230">
    <property type="entry name" value="YbgC"/>
    <property type="match status" value="1"/>
</dbReference>
<dbReference type="GO" id="GO:0047617">
    <property type="term" value="F:fatty acyl-CoA hydrolase activity"/>
    <property type="evidence" value="ECO:0007669"/>
    <property type="project" value="TreeGrafter"/>
</dbReference>
<evidence type="ECO:0000313" key="4">
    <source>
        <dbReference type="Proteomes" id="UP000238916"/>
    </source>
</evidence>
<reference evidence="4" key="1">
    <citation type="submission" date="2018-02" db="EMBL/GenBank/DDBJ databases">
        <authorList>
            <person name="Hausmann B."/>
        </authorList>
    </citation>
    <scope>NUCLEOTIDE SEQUENCE [LARGE SCALE GENOMIC DNA]</scope>
    <source>
        <strain evidence="4">Peat soil MAG SbF1</strain>
    </source>
</reference>
<gene>
    <name evidence="3" type="primary">yneP</name>
    <name evidence="3" type="ORF">SBF1_330003</name>
</gene>
<dbReference type="CDD" id="cd00586">
    <property type="entry name" value="4HBT"/>
    <property type="match status" value="1"/>
</dbReference>
<dbReference type="AlphaFoldDB" id="A0A2U3L135"/>
<dbReference type="InterPro" id="IPR050563">
    <property type="entry name" value="4-hydroxybenzoyl-CoA_TE"/>
</dbReference>
<dbReference type="EMBL" id="OMOF01000257">
    <property type="protein sequence ID" value="SPF45499.1"/>
    <property type="molecule type" value="Genomic_DNA"/>
</dbReference>
<dbReference type="InterPro" id="IPR029069">
    <property type="entry name" value="HotDog_dom_sf"/>
</dbReference>
<evidence type="ECO:0000313" key="3">
    <source>
        <dbReference type="EMBL" id="SPF45499.1"/>
    </source>
</evidence>
<name>A0A2U3L135_9FIRM</name>
<accession>A0A2U3L135</accession>
<proteinExistence type="inferred from homology"/>
<dbReference type="PROSITE" id="PS01328">
    <property type="entry name" value="4HBCOA_THIOESTERASE"/>
    <property type="match status" value="1"/>
</dbReference>
<dbReference type="PANTHER" id="PTHR31793:SF27">
    <property type="entry name" value="NOVEL THIOESTERASE SUPERFAMILY DOMAIN AND SAPOSIN A-TYPE DOMAIN CONTAINING PROTEIN (0610012H03RIK)"/>
    <property type="match status" value="1"/>
</dbReference>
<evidence type="ECO:0000256" key="2">
    <source>
        <dbReference type="ARBA" id="ARBA00022801"/>
    </source>
</evidence>
<dbReference type="Proteomes" id="UP000238916">
    <property type="component" value="Unassembled WGS sequence"/>
</dbReference>
<dbReference type="Pfam" id="PF13279">
    <property type="entry name" value="4HBT_2"/>
    <property type="match status" value="1"/>
</dbReference>
<dbReference type="InterPro" id="IPR006684">
    <property type="entry name" value="YbgC/YbaW"/>
</dbReference>
<comment type="similarity">
    <text evidence="1">Belongs to the 4-hydroxybenzoyl-CoA thioesterase family.</text>
</comment>
<dbReference type="EC" id="3.1.2.-" evidence="3"/>
<evidence type="ECO:0000256" key="1">
    <source>
        <dbReference type="ARBA" id="ARBA00005953"/>
    </source>
</evidence>
<dbReference type="PANTHER" id="PTHR31793">
    <property type="entry name" value="4-HYDROXYBENZOYL-COA THIOESTERASE FAMILY MEMBER"/>
    <property type="match status" value="1"/>
</dbReference>
<organism evidence="3 4">
    <name type="scientific">Candidatus Desulfosporosinus infrequens</name>
    <dbReference type="NCBI Taxonomy" id="2043169"/>
    <lineage>
        <taxon>Bacteria</taxon>
        <taxon>Bacillati</taxon>
        <taxon>Bacillota</taxon>
        <taxon>Clostridia</taxon>
        <taxon>Eubacteriales</taxon>
        <taxon>Desulfitobacteriaceae</taxon>
        <taxon>Desulfosporosinus</taxon>
    </lineage>
</organism>
<dbReference type="InterPro" id="IPR008272">
    <property type="entry name" value="HB-CoA_thioesterase_AS"/>
</dbReference>